<keyword evidence="5 9" id="KW-0269">Exonuclease</keyword>
<evidence type="ECO:0000313" key="10">
    <source>
        <dbReference type="Proteomes" id="UP000001363"/>
    </source>
</evidence>
<evidence type="ECO:0000259" key="8">
    <source>
        <dbReference type="Pfam" id="PF17768"/>
    </source>
</evidence>
<keyword evidence="3" id="KW-0540">Nuclease</keyword>
<dbReference type="PANTHER" id="PTHR30255">
    <property type="entry name" value="SINGLE-STRANDED-DNA-SPECIFIC EXONUCLEASE RECJ"/>
    <property type="match status" value="1"/>
</dbReference>
<dbReference type="InterPro" id="IPR038763">
    <property type="entry name" value="DHH_sf"/>
</dbReference>
<organism evidence="9 10">
    <name type="scientific">Bacillus cereus (strain AH820)</name>
    <dbReference type="NCBI Taxonomy" id="405535"/>
    <lineage>
        <taxon>Bacteria</taxon>
        <taxon>Bacillati</taxon>
        <taxon>Bacillota</taxon>
        <taxon>Bacilli</taxon>
        <taxon>Bacillales</taxon>
        <taxon>Bacillaceae</taxon>
        <taxon>Bacillus</taxon>
        <taxon>Bacillus cereus group</taxon>
    </lineage>
</organism>
<evidence type="ECO:0000256" key="2">
    <source>
        <dbReference type="ARBA" id="ARBA00019841"/>
    </source>
</evidence>
<sequence length="559" mass="63398">MNTHHLSSTSGKWIPHIQMPHTPPNKEALLTMAKHLNIHPIFLYHLHLHGYEQFETIERFLVPNWEHCHSPFLLQDMKKAVYRIFKAIQNKENIMIFGDYDADGITSSTLLYKGLKKLNANVTVRLPIRSEGYGLSAKVMNELPSNISLIITVDNGSSAHEAMQVAKQKGVDVIVTDHHDILQGYPDCYAFINPKRNDDTYPFPFLAGAGVALKVVQALFETIKQPFLKYCSELIELATIGTIADLMPLKDENRIICSYGLKQMNSNPSPALKTLFKLLKIKTVDSSTIGFQIGPLFNATGRIADPNITGEMLRNNETDQAKWTELLCINNQRKQMTKEQFLIAEETIFQDQLHKDNVIVVWGDFHPGIIGLISSRISEKYKKPSIVISNTGTGSARSVNKTDFSIVKVIQDCRDYLKKYGGHRAAAGLSIPMKEQHLLLFRSAIQEAAKTQTCLIPPTYYLSKLPIDKFSEQLFRDLYTLEPFGMENPKPIFLSQNTKPSFVKMLGEDHLLLGISSRCVFGFQKGDLYEQIKKARSMDFLYTTNCYHQQNFLIQHLSL</sequence>
<accession>B7JRF0</accession>
<dbReference type="KEGG" id="bcu:BCAH820_0848"/>
<dbReference type="NCBIfam" id="TIGR00644">
    <property type="entry name" value="recJ"/>
    <property type="match status" value="1"/>
</dbReference>
<evidence type="ECO:0000256" key="3">
    <source>
        <dbReference type="ARBA" id="ARBA00022722"/>
    </source>
</evidence>
<comment type="similarity">
    <text evidence="1">Belongs to the RecJ family.</text>
</comment>
<dbReference type="PANTHER" id="PTHR30255:SF2">
    <property type="entry name" value="SINGLE-STRANDED-DNA-SPECIFIC EXONUCLEASE RECJ"/>
    <property type="match status" value="1"/>
</dbReference>
<feature type="domain" description="RecJ OB" evidence="8">
    <location>
        <begin position="464"/>
        <end position="545"/>
    </location>
</feature>
<name>B7JRF0_BACC0</name>
<protein>
    <recommendedName>
        <fullName evidence="2">Single-stranded-DNA-specific exonuclease RecJ</fullName>
    </recommendedName>
</protein>
<evidence type="ECO:0000256" key="5">
    <source>
        <dbReference type="ARBA" id="ARBA00022839"/>
    </source>
</evidence>
<evidence type="ECO:0000313" key="9">
    <source>
        <dbReference type="EMBL" id="ACK89625.1"/>
    </source>
</evidence>
<dbReference type="HOGENOM" id="CLU_009736_5_2_9"/>
<evidence type="ECO:0000259" key="7">
    <source>
        <dbReference type="Pfam" id="PF02272"/>
    </source>
</evidence>
<dbReference type="SUPFAM" id="SSF64182">
    <property type="entry name" value="DHH phosphoesterases"/>
    <property type="match status" value="1"/>
</dbReference>
<evidence type="ECO:0000259" key="6">
    <source>
        <dbReference type="Pfam" id="PF01368"/>
    </source>
</evidence>
<dbReference type="EMBL" id="CP001283">
    <property type="protein sequence ID" value="ACK89625.1"/>
    <property type="molecule type" value="Genomic_DNA"/>
</dbReference>
<dbReference type="InterPro" id="IPR004610">
    <property type="entry name" value="RecJ"/>
</dbReference>
<dbReference type="Pfam" id="PF02272">
    <property type="entry name" value="DHHA1"/>
    <property type="match status" value="1"/>
</dbReference>
<dbReference type="Gene3D" id="3.90.1640.30">
    <property type="match status" value="1"/>
</dbReference>
<dbReference type="GO" id="GO:0003676">
    <property type="term" value="F:nucleic acid binding"/>
    <property type="evidence" value="ECO:0007669"/>
    <property type="project" value="InterPro"/>
</dbReference>
<dbReference type="InterPro" id="IPR001667">
    <property type="entry name" value="DDH_dom"/>
</dbReference>
<dbReference type="InterPro" id="IPR041122">
    <property type="entry name" value="RecJ_OB"/>
</dbReference>
<dbReference type="Proteomes" id="UP000001363">
    <property type="component" value="Chromosome"/>
</dbReference>
<evidence type="ECO:0000256" key="1">
    <source>
        <dbReference type="ARBA" id="ARBA00005915"/>
    </source>
</evidence>
<proteinExistence type="inferred from homology"/>
<reference evidence="9 10" key="1">
    <citation type="submission" date="2008-10" db="EMBL/GenBank/DDBJ databases">
        <title>Genome sequence of Bacillus cereus AH820.</title>
        <authorList>
            <person name="Dodson R.J."/>
            <person name="Durkin A.S."/>
            <person name="Rosovitz M.J."/>
            <person name="Rasko D.A."/>
            <person name="Hoffmaster A."/>
            <person name="Ravel J."/>
            <person name="Sutton G."/>
        </authorList>
    </citation>
    <scope>NUCLEOTIDE SEQUENCE [LARGE SCALE GENOMIC DNA]</scope>
    <source>
        <strain evidence="9 10">AH820</strain>
    </source>
</reference>
<feature type="domain" description="DDH" evidence="6">
    <location>
        <begin position="93"/>
        <end position="241"/>
    </location>
</feature>
<dbReference type="Pfam" id="PF17768">
    <property type="entry name" value="RecJ_OB"/>
    <property type="match status" value="1"/>
</dbReference>
<evidence type="ECO:0000256" key="4">
    <source>
        <dbReference type="ARBA" id="ARBA00022801"/>
    </source>
</evidence>
<dbReference type="GO" id="GO:0006310">
    <property type="term" value="P:DNA recombination"/>
    <property type="evidence" value="ECO:0007669"/>
    <property type="project" value="InterPro"/>
</dbReference>
<dbReference type="RefSeq" id="WP_001091704.1">
    <property type="nucleotide sequence ID" value="NC_011773.1"/>
</dbReference>
<dbReference type="GO" id="GO:0008409">
    <property type="term" value="F:5'-3' exonuclease activity"/>
    <property type="evidence" value="ECO:0007669"/>
    <property type="project" value="InterPro"/>
</dbReference>
<dbReference type="Pfam" id="PF01368">
    <property type="entry name" value="DHH"/>
    <property type="match status" value="1"/>
</dbReference>
<gene>
    <name evidence="9" type="primary">recJ1</name>
    <name evidence="9" type="ordered locus">BCAH820_0848</name>
</gene>
<keyword evidence="4 9" id="KW-0378">Hydrolase</keyword>
<feature type="domain" description="DHHA1" evidence="7">
    <location>
        <begin position="357"/>
        <end position="449"/>
    </location>
</feature>
<dbReference type="InterPro" id="IPR003156">
    <property type="entry name" value="DHHA1_dom"/>
</dbReference>
<dbReference type="GO" id="GO:0006281">
    <property type="term" value="P:DNA repair"/>
    <property type="evidence" value="ECO:0007669"/>
    <property type="project" value="InterPro"/>
</dbReference>
<dbReference type="Gene3D" id="3.10.310.30">
    <property type="match status" value="1"/>
</dbReference>
<dbReference type="InterPro" id="IPR051673">
    <property type="entry name" value="SSDNA_exonuclease_RecJ"/>
</dbReference>
<dbReference type="AlphaFoldDB" id="B7JRF0"/>